<dbReference type="EMBL" id="JBFALK010000006">
    <property type="protein sequence ID" value="MEV0969797.1"/>
    <property type="molecule type" value="Genomic_DNA"/>
</dbReference>
<gene>
    <name evidence="1" type="ORF">AB0I59_14260</name>
</gene>
<keyword evidence="2" id="KW-1185">Reference proteome</keyword>
<evidence type="ECO:0008006" key="3">
    <source>
        <dbReference type="Google" id="ProtNLM"/>
    </source>
</evidence>
<comment type="caution">
    <text evidence="1">The sequence shown here is derived from an EMBL/GenBank/DDBJ whole genome shotgun (WGS) entry which is preliminary data.</text>
</comment>
<name>A0ABV3GDU4_MICGL</name>
<dbReference type="Proteomes" id="UP001551675">
    <property type="component" value="Unassembled WGS sequence"/>
</dbReference>
<protein>
    <recommendedName>
        <fullName evidence="3">Peptidase inhibitor family I36 protein</fullName>
    </recommendedName>
</protein>
<organism evidence="1 2">
    <name type="scientific">Microtetraspora glauca</name>
    <dbReference type="NCBI Taxonomy" id="1996"/>
    <lineage>
        <taxon>Bacteria</taxon>
        <taxon>Bacillati</taxon>
        <taxon>Actinomycetota</taxon>
        <taxon>Actinomycetes</taxon>
        <taxon>Streptosporangiales</taxon>
        <taxon>Streptosporangiaceae</taxon>
        <taxon>Microtetraspora</taxon>
    </lineage>
</organism>
<evidence type="ECO:0000313" key="1">
    <source>
        <dbReference type="EMBL" id="MEV0969797.1"/>
    </source>
</evidence>
<proteinExistence type="predicted"/>
<accession>A0ABV3GDU4</accession>
<sequence length="98" mass="10973">MSIAGMALLGAVQLPADAAVRYGNPCQGVTHCKWEKTDGEQFTVTTPKRNWKKVLYRYHHLTRAGRSTCNGTLPLTLTDGKKYTFYQIKGIKDSSYCN</sequence>
<reference evidence="1 2" key="1">
    <citation type="submission" date="2024-06" db="EMBL/GenBank/DDBJ databases">
        <title>The Natural Products Discovery Center: Release of the First 8490 Sequenced Strains for Exploring Actinobacteria Biosynthetic Diversity.</title>
        <authorList>
            <person name="Kalkreuter E."/>
            <person name="Kautsar S.A."/>
            <person name="Yang D."/>
            <person name="Bader C.D."/>
            <person name="Teijaro C.N."/>
            <person name="Fluegel L."/>
            <person name="Davis C.M."/>
            <person name="Simpson J.R."/>
            <person name="Lauterbach L."/>
            <person name="Steele A.D."/>
            <person name="Gui C."/>
            <person name="Meng S."/>
            <person name="Li G."/>
            <person name="Viehrig K."/>
            <person name="Ye F."/>
            <person name="Su P."/>
            <person name="Kiefer A.F."/>
            <person name="Nichols A."/>
            <person name="Cepeda A.J."/>
            <person name="Yan W."/>
            <person name="Fan B."/>
            <person name="Jiang Y."/>
            <person name="Adhikari A."/>
            <person name="Zheng C.-J."/>
            <person name="Schuster L."/>
            <person name="Cowan T.M."/>
            <person name="Smanski M.J."/>
            <person name="Chevrette M.G."/>
            <person name="De Carvalho L.P.S."/>
            <person name="Shen B."/>
        </authorList>
    </citation>
    <scope>NUCLEOTIDE SEQUENCE [LARGE SCALE GENOMIC DNA]</scope>
    <source>
        <strain evidence="1 2">NPDC050100</strain>
    </source>
</reference>
<dbReference type="RefSeq" id="WP_358132795.1">
    <property type="nucleotide sequence ID" value="NZ_JBFALK010000006.1"/>
</dbReference>
<evidence type="ECO:0000313" key="2">
    <source>
        <dbReference type="Proteomes" id="UP001551675"/>
    </source>
</evidence>